<accession>A0AAV4V1A6</accession>
<feature type="compositionally biased region" description="Low complexity" evidence="1">
    <location>
        <begin position="467"/>
        <end position="493"/>
    </location>
</feature>
<evidence type="ECO:0000313" key="2">
    <source>
        <dbReference type="EMBL" id="GIY63484.1"/>
    </source>
</evidence>
<keyword evidence="3" id="KW-1185">Reference proteome</keyword>
<comment type="caution">
    <text evidence="2">The sequence shown here is derived from an EMBL/GenBank/DDBJ whole genome shotgun (WGS) entry which is preliminary data.</text>
</comment>
<feature type="region of interest" description="Disordered" evidence="1">
    <location>
        <begin position="453"/>
        <end position="497"/>
    </location>
</feature>
<feature type="compositionally biased region" description="Polar residues" evidence="1">
    <location>
        <begin position="453"/>
        <end position="466"/>
    </location>
</feature>
<dbReference type="Proteomes" id="UP001054945">
    <property type="component" value="Unassembled WGS sequence"/>
</dbReference>
<evidence type="ECO:0000313" key="3">
    <source>
        <dbReference type="Proteomes" id="UP001054945"/>
    </source>
</evidence>
<organism evidence="2 3">
    <name type="scientific">Caerostris extrusa</name>
    <name type="common">Bark spider</name>
    <name type="synonym">Caerostris bankana</name>
    <dbReference type="NCBI Taxonomy" id="172846"/>
    <lineage>
        <taxon>Eukaryota</taxon>
        <taxon>Metazoa</taxon>
        <taxon>Ecdysozoa</taxon>
        <taxon>Arthropoda</taxon>
        <taxon>Chelicerata</taxon>
        <taxon>Arachnida</taxon>
        <taxon>Araneae</taxon>
        <taxon>Araneomorphae</taxon>
        <taxon>Entelegynae</taxon>
        <taxon>Araneoidea</taxon>
        <taxon>Araneidae</taxon>
        <taxon>Caerostris</taxon>
    </lineage>
</organism>
<dbReference type="AlphaFoldDB" id="A0AAV4V1A6"/>
<protein>
    <submittedName>
        <fullName evidence="2">Uncharacterized protein</fullName>
    </submittedName>
</protein>
<proteinExistence type="predicted"/>
<reference evidence="2 3" key="1">
    <citation type="submission" date="2021-06" db="EMBL/GenBank/DDBJ databases">
        <title>Caerostris extrusa draft genome.</title>
        <authorList>
            <person name="Kono N."/>
            <person name="Arakawa K."/>
        </authorList>
    </citation>
    <scope>NUCLEOTIDE SEQUENCE [LARGE SCALE GENOMIC DNA]</scope>
</reference>
<evidence type="ECO:0000256" key="1">
    <source>
        <dbReference type="SAM" id="MobiDB-lite"/>
    </source>
</evidence>
<gene>
    <name evidence="2" type="primary">AVEN_165325_1</name>
    <name evidence="2" type="ORF">CEXT_571341</name>
</gene>
<sequence length="564" mass="62914">MSSHCRLNIFLSQNVENIQSHSSQEAVPDTVYSEKCVRFYPLRKRRRKNILKSYLRRIPENYDIPEEQFQDSKRTIMDRLKIHYEISNSFSGHKSWNVATSQGHNERNSINNSNIFHNNSAPATNIRNIPNDIEIRVDSDFSTSQKNYPYYKNLFTSSDKYALSHENGENAIQESRNTNSDSCSTIRERLNSNTVIPLPQYSGHCPTSHLYRLLKQGTTGNSTQSLKRKLLSSVETNPNDASKNKTLKCLLSAGKRLSPMNTNHFQNSLFHPQNQKNYSTIKTEIKTEPFFDDDDENEIEITYQGPRPSAHTRHHQKMDTPSHIVYCPQVIRAAPVLKGLLVSNYKDTPSTPRPTNILPTSRPSNILAVPNQSTILATGSQRVMMVSKPSNTMPVSRSPTIFPATRSINILPAPRSPSIFPTVGPNNISPSSRPPNILPATVSTANILPASRPSNILPSTGPTNILSASGPPSSGSPGSESSSSGSTDSGVFSDALTDDRRRVTRVLSGRHVKTGTGASITTLRLLRQMIIDRKTKLTENCCKFTLHYLLNITYSERVPIIKGK</sequence>
<dbReference type="EMBL" id="BPLR01013748">
    <property type="protein sequence ID" value="GIY63484.1"/>
    <property type="molecule type" value="Genomic_DNA"/>
</dbReference>
<name>A0AAV4V1A6_CAEEX</name>